<dbReference type="RefSeq" id="WP_013552693.1">
    <property type="nucleotide sequence ID" value="NC_014934.1"/>
</dbReference>
<dbReference type="AlphaFoldDB" id="E6XD57"/>
<dbReference type="OrthoDB" id="353549at2"/>
<organism evidence="2 3">
    <name type="scientific">Cellulophaga algicola (strain DSM 14237 / IC166 / ACAM 630)</name>
    <dbReference type="NCBI Taxonomy" id="688270"/>
    <lineage>
        <taxon>Bacteria</taxon>
        <taxon>Pseudomonadati</taxon>
        <taxon>Bacteroidota</taxon>
        <taxon>Flavobacteriia</taxon>
        <taxon>Flavobacteriales</taxon>
        <taxon>Flavobacteriaceae</taxon>
        <taxon>Cellulophaga</taxon>
    </lineage>
</organism>
<reference evidence="2 3" key="1">
    <citation type="journal article" date="2010" name="Stand. Genomic Sci.">
        <title>Complete genome sequence of Cellulophaga algicola type strain (IC166).</title>
        <authorList>
            <person name="Abt B."/>
            <person name="Lu M."/>
            <person name="Misra M."/>
            <person name="Han C."/>
            <person name="Nolan M."/>
            <person name="Lucas S."/>
            <person name="Hammon N."/>
            <person name="Deshpande S."/>
            <person name="Cheng J.F."/>
            <person name="Tapia R."/>
            <person name="Goodwin L."/>
            <person name="Pitluck S."/>
            <person name="Liolios K."/>
            <person name="Pagani I."/>
            <person name="Ivanova N."/>
            <person name="Mavromatis K."/>
            <person name="Ovchinikova G."/>
            <person name="Pati A."/>
            <person name="Chen A."/>
            <person name="Palaniappan K."/>
            <person name="Land M."/>
            <person name="Hauser L."/>
            <person name="Chang Y.J."/>
            <person name="Jeffries C.D."/>
            <person name="Detter J.C."/>
            <person name="Brambilla E."/>
            <person name="Rohde M."/>
            <person name="Tindall B.J."/>
            <person name="Goker M."/>
            <person name="Woyke T."/>
            <person name="Bristow J."/>
            <person name="Eisen J.A."/>
            <person name="Markowitz V."/>
            <person name="Hugenholtz P."/>
            <person name="Kyrpides N.C."/>
            <person name="Klenk H.P."/>
            <person name="Lapidus A."/>
        </authorList>
    </citation>
    <scope>NUCLEOTIDE SEQUENCE [LARGE SCALE GENOMIC DNA]</scope>
    <source>
        <strain evidence="3">DSM 14237 / IC166 / ACAM 630</strain>
    </source>
</reference>
<evidence type="ECO:0000259" key="1">
    <source>
        <dbReference type="SMART" id="SM01324"/>
    </source>
</evidence>
<dbReference type="HOGENOM" id="CLU_1018174_0_0_10"/>
<dbReference type="InterPro" id="IPR038434">
    <property type="entry name" value="YARHG_sf"/>
</dbReference>
<sequence>MKRIILLILICTFLSCKGQTEKEEVVSSFEYLSEEVLKTKTEEDLRLVRNEVFARKGYVFKSEDLNYYFKTKTWYTPNANIEITLSDEEQHYIDKVKSIENQFSVDGNKNCLYYLGLNNTDFFPLTSDKLLNNKFRDDLERIKLKVLNEVVRGNLCGGGSVWDIMYYENIKYLLLFYTCDSDNLYMKMAIVKNEEVIEFKQLFGSSTTLNEDTTTDGYYDIDFKLNKDTLEVFKIYKELAYKNSETKEDSYKTKEVRREVTKYKLTENGLVEF</sequence>
<dbReference type="PROSITE" id="PS51257">
    <property type="entry name" value="PROKAR_LIPOPROTEIN"/>
    <property type="match status" value="1"/>
</dbReference>
<dbReference type="eggNOG" id="ENOG50311GJ">
    <property type="taxonomic scope" value="Bacteria"/>
</dbReference>
<dbReference type="InterPro" id="IPR025582">
    <property type="entry name" value="YARHG_dom"/>
</dbReference>
<name>E6XD57_CELAD</name>
<dbReference type="KEGG" id="cao:Celal_4000"/>
<accession>E6XD57</accession>
<gene>
    <name evidence="2" type="ordered locus">Celal_4000</name>
</gene>
<protein>
    <recommendedName>
        <fullName evidence="1">YARHG domain-containing protein</fullName>
    </recommendedName>
</protein>
<proteinExistence type="predicted"/>
<evidence type="ECO:0000313" key="3">
    <source>
        <dbReference type="Proteomes" id="UP000008634"/>
    </source>
</evidence>
<dbReference type="SMART" id="SM01324">
    <property type="entry name" value="YARHG"/>
    <property type="match status" value="1"/>
</dbReference>
<evidence type="ECO:0000313" key="2">
    <source>
        <dbReference type="EMBL" id="ADV51244.1"/>
    </source>
</evidence>
<keyword evidence="3" id="KW-1185">Reference proteome</keyword>
<dbReference type="Pfam" id="PF13308">
    <property type="entry name" value="YARHG"/>
    <property type="match status" value="1"/>
</dbReference>
<dbReference type="Proteomes" id="UP000008634">
    <property type="component" value="Chromosome"/>
</dbReference>
<feature type="domain" description="YARHG" evidence="1">
    <location>
        <begin position="20"/>
        <end position="101"/>
    </location>
</feature>
<dbReference type="EMBL" id="CP002453">
    <property type="protein sequence ID" value="ADV51244.1"/>
    <property type="molecule type" value="Genomic_DNA"/>
</dbReference>
<dbReference type="Gene3D" id="1.20.58.1690">
    <property type="match status" value="1"/>
</dbReference>
<dbReference type="STRING" id="688270.Celal_4000"/>